<proteinExistence type="predicted"/>
<keyword evidence="15" id="KW-1185">Reference proteome</keyword>
<feature type="transmembrane region" description="Helical" evidence="11">
    <location>
        <begin position="335"/>
        <end position="355"/>
    </location>
</feature>
<dbReference type="GO" id="GO:0007234">
    <property type="term" value="P:osmosensory signaling via phosphorelay pathway"/>
    <property type="evidence" value="ECO:0007669"/>
    <property type="project" value="TreeGrafter"/>
</dbReference>
<dbReference type="SMART" id="SM00387">
    <property type="entry name" value="HATPase_c"/>
    <property type="match status" value="1"/>
</dbReference>
<dbReference type="InterPro" id="IPR036097">
    <property type="entry name" value="HisK_dim/P_sf"/>
</dbReference>
<dbReference type="CDD" id="cd00075">
    <property type="entry name" value="HATPase"/>
    <property type="match status" value="1"/>
</dbReference>
<evidence type="ECO:0000256" key="3">
    <source>
        <dbReference type="ARBA" id="ARBA00012438"/>
    </source>
</evidence>
<dbReference type="OrthoDB" id="9795133at2"/>
<dbReference type="PANTHER" id="PTHR42878">
    <property type="entry name" value="TWO-COMPONENT HISTIDINE KINASE"/>
    <property type="match status" value="1"/>
</dbReference>
<dbReference type="InterPro" id="IPR005467">
    <property type="entry name" value="His_kinase_dom"/>
</dbReference>
<dbReference type="InterPro" id="IPR004358">
    <property type="entry name" value="Sig_transdc_His_kin-like_C"/>
</dbReference>
<dbReference type="InterPro" id="IPR036890">
    <property type="entry name" value="HATPase_C_sf"/>
</dbReference>
<dbReference type="InterPro" id="IPR003661">
    <property type="entry name" value="HisK_dim/P_dom"/>
</dbReference>
<keyword evidence="10" id="KW-0175">Coiled coil</keyword>
<feature type="domain" description="Histidine kinase" evidence="12">
    <location>
        <begin position="403"/>
        <end position="615"/>
    </location>
</feature>
<keyword evidence="8 11" id="KW-1133">Transmembrane helix</keyword>
<keyword evidence="6 11" id="KW-0812">Transmembrane</keyword>
<dbReference type="PRINTS" id="PR00344">
    <property type="entry name" value="BCTRLSENSOR"/>
</dbReference>
<dbReference type="InterPro" id="IPR006189">
    <property type="entry name" value="CHASE_dom"/>
</dbReference>
<accession>A0A3T0N1G0</accession>
<reference evidence="14 15" key="1">
    <citation type="submission" date="2018-10" db="EMBL/GenBank/DDBJ databases">
        <title>Parasedimentitalea marina sp. nov., a psychrophilic bacterium isolated from deep seawater of the New Britain Trench.</title>
        <authorList>
            <person name="Cao J."/>
        </authorList>
    </citation>
    <scope>NUCLEOTIDE SEQUENCE [LARGE SCALE GENOMIC DNA]</scope>
    <source>
        <strain evidence="14 15">W43</strain>
    </source>
</reference>
<dbReference type="RefSeq" id="WP_127748406.1">
    <property type="nucleotide sequence ID" value="NZ_CP033219.1"/>
</dbReference>
<evidence type="ECO:0000256" key="1">
    <source>
        <dbReference type="ARBA" id="ARBA00000085"/>
    </source>
</evidence>
<dbReference type="PANTHER" id="PTHR42878:SF15">
    <property type="entry name" value="BACTERIOPHYTOCHROME"/>
    <property type="match status" value="1"/>
</dbReference>
<dbReference type="PROSITE" id="PS50109">
    <property type="entry name" value="HIS_KIN"/>
    <property type="match status" value="1"/>
</dbReference>
<evidence type="ECO:0000256" key="9">
    <source>
        <dbReference type="ARBA" id="ARBA00023136"/>
    </source>
</evidence>
<comment type="subcellular location">
    <subcellularLocation>
        <location evidence="2">Membrane</location>
    </subcellularLocation>
</comment>
<dbReference type="Pfam" id="PF00512">
    <property type="entry name" value="HisKA"/>
    <property type="match status" value="1"/>
</dbReference>
<feature type="transmembrane region" description="Helical" evidence="11">
    <location>
        <begin position="28"/>
        <end position="48"/>
    </location>
</feature>
<name>A0A3T0N1G0_9RHOB</name>
<dbReference type="Gene3D" id="3.30.450.350">
    <property type="entry name" value="CHASE domain"/>
    <property type="match status" value="1"/>
</dbReference>
<protein>
    <recommendedName>
        <fullName evidence="3">histidine kinase</fullName>
        <ecNumber evidence="3">2.7.13.3</ecNumber>
    </recommendedName>
</protein>
<dbReference type="Gene3D" id="3.30.565.10">
    <property type="entry name" value="Histidine kinase-like ATPase, C-terminal domain"/>
    <property type="match status" value="1"/>
</dbReference>
<keyword evidence="7" id="KW-0418">Kinase</keyword>
<keyword evidence="4" id="KW-0597">Phosphoprotein</keyword>
<evidence type="ECO:0000256" key="8">
    <source>
        <dbReference type="ARBA" id="ARBA00022989"/>
    </source>
</evidence>
<dbReference type="Proteomes" id="UP000283063">
    <property type="component" value="Chromosome"/>
</dbReference>
<dbReference type="EC" id="2.7.13.3" evidence="3"/>
<evidence type="ECO:0000313" key="15">
    <source>
        <dbReference type="Proteomes" id="UP000283063"/>
    </source>
</evidence>
<dbReference type="EMBL" id="CP033219">
    <property type="protein sequence ID" value="AZV77846.1"/>
    <property type="molecule type" value="Genomic_DNA"/>
</dbReference>
<evidence type="ECO:0000256" key="7">
    <source>
        <dbReference type="ARBA" id="ARBA00022777"/>
    </source>
</evidence>
<dbReference type="SUPFAM" id="SSF55874">
    <property type="entry name" value="ATPase domain of HSP90 chaperone/DNA topoisomerase II/histidine kinase"/>
    <property type="match status" value="1"/>
</dbReference>
<dbReference type="KEGG" id="sedi:EBB79_08030"/>
<dbReference type="GO" id="GO:0000156">
    <property type="term" value="F:phosphorelay response regulator activity"/>
    <property type="evidence" value="ECO:0007669"/>
    <property type="project" value="TreeGrafter"/>
</dbReference>
<evidence type="ECO:0000259" key="12">
    <source>
        <dbReference type="PROSITE" id="PS50109"/>
    </source>
</evidence>
<evidence type="ECO:0000313" key="14">
    <source>
        <dbReference type="EMBL" id="AZV77846.1"/>
    </source>
</evidence>
<dbReference type="PROSITE" id="PS50839">
    <property type="entry name" value="CHASE"/>
    <property type="match status" value="1"/>
</dbReference>
<keyword evidence="5" id="KW-0808">Transferase</keyword>
<organism evidence="14 15">
    <name type="scientific">Parasedimentitalea marina</name>
    <dbReference type="NCBI Taxonomy" id="2483033"/>
    <lineage>
        <taxon>Bacteria</taxon>
        <taxon>Pseudomonadati</taxon>
        <taxon>Pseudomonadota</taxon>
        <taxon>Alphaproteobacteria</taxon>
        <taxon>Rhodobacterales</taxon>
        <taxon>Paracoccaceae</taxon>
        <taxon>Parasedimentitalea</taxon>
    </lineage>
</organism>
<dbReference type="SMART" id="SM00388">
    <property type="entry name" value="HisKA"/>
    <property type="match status" value="1"/>
</dbReference>
<dbReference type="InterPro" id="IPR003594">
    <property type="entry name" value="HATPase_dom"/>
</dbReference>
<gene>
    <name evidence="14" type="ORF">EBB79_08030</name>
</gene>
<comment type="catalytic activity">
    <reaction evidence="1">
        <text>ATP + protein L-histidine = ADP + protein N-phospho-L-histidine.</text>
        <dbReference type="EC" id="2.7.13.3"/>
    </reaction>
</comment>
<evidence type="ECO:0000256" key="5">
    <source>
        <dbReference type="ARBA" id="ARBA00022679"/>
    </source>
</evidence>
<sequence length="620" mass="68476">MTAHIPPIQLAQPQAAEKKGAKGYSRQHVYPIVLICVLGLVASIGAFFEVSSLERQNRDEHFYRLAQEQSQALHSEIEASAAALRSIRGLFDASDHVSRAEFGSFIEALDVDSHIQALEWIPRVPHAERTAYSNLARQDGLPEFQFTERSSQGVIVPAEERDEYYPVYYVEPIAGNERAVGFDLGSSSTRLEALHQALSSGAEVASARITLVQETGEQFGFLIFIPIYDEGSVPTNAQSRKDLLRGFGLGVYRMGDLVASASAMARTDISDINMFIFDKTADPGQQLLYPKGSEFESDDSIPSDLRYVTDIDFSGREWRMVSVPSSGSIFAKAPMTPWLVMVLGLFITGLAALYFNVVHGRKLYADTLVETRTAELVAVNHQRGQILRKLQRSNEDLESFTFIASHDLKAPLRGIDNLVSWIVEDEESHLSEESKHNAERLRVRVNRLENLLDGLLEYSKLGRMEIVETSVDSRSMCQEIAEYLAPPEGFSINIGDKMPNFATSKPALQTVLNNLISNAVKHHDRDAGTISVSSEDLGAEFKFQVTDDGPGIDPSHHKRIFEAFQTLSPRSKVDTSGIGLALVARTVAAAGGVINVHSEVGKRGTTMSFTWAKKWPTLEG</sequence>
<evidence type="ECO:0000256" key="6">
    <source>
        <dbReference type="ARBA" id="ARBA00022692"/>
    </source>
</evidence>
<feature type="coiled-coil region" evidence="10">
    <location>
        <begin position="431"/>
        <end position="458"/>
    </location>
</feature>
<dbReference type="GO" id="GO:0016020">
    <property type="term" value="C:membrane"/>
    <property type="evidence" value="ECO:0007669"/>
    <property type="project" value="UniProtKB-SubCell"/>
</dbReference>
<dbReference type="InterPro" id="IPR042240">
    <property type="entry name" value="CHASE_sf"/>
</dbReference>
<dbReference type="SMART" id="SM01079">
    <property type="entry name" value="CHASE"/>
    <property type="match status" value="1"/>
</dbReference>
<dbReference type="AlphaFoldDB" id="A0A3T0N1G0"/>
<dbReference type="CDD" id="cd00082">
    <property type="entry name" value="HisKA"/>
    <property type="match status" value="1"/>
</dbReference>
<keyword evidence="9 11" id="KW-0472">Membrane</keyword>
<dbReference type="GO" id="GO:0030295">
    <property type="term" value="F:protein kinase activator activity"/>
    <property type="evidence" value="ECO:0007669"/>
    <property type="project" value="TreeGrafter"/>
</dbReference>
<dbReference type="Pfam" id="PF03924">
    <property type="entry name" value="CHASE"/>
    <property type="match status" value="1"/>
</dbReference>
<feature type="domain" description="CHASE" evidence="13">
    <location>
        <begin position="93"/>
        <end position="321"/>
    </location>
</feature>
<dbReference type="Gene3D" id="1.10.287.130">
    <property type="match status" value="1"/>
</dbReference>
<evidence type="ECO:0000256" key="4">
    <source>
        <dbReference type="ARBA" id="ARBA00022553"/>
    </source>
</evidence>
<evidence type="ECO:0000256" key="2">
    <source>
        <dbReference type="ARBA" id="ARBA00004370"/>
    </source>
</evidence>
<evidence type="ECO:0000256" key="11">
    <source>
        <dbReference type="SAM" id="Phobius"/>
    </source>
</evidence>
<evidence type="ECO:0000256" key="10">
    <source>
        <dbReference type="SAM" id="Coils"/>
    </source>
</evidence>
<dbReference type="Pfam" id="PF02518">
    <property type="entry name" value="HATPase_c"/>
    <property type="match status" value="1"/>
</dbReference>
<evidence type="ECO:0000259" key="13">
    <source>
        <dbReference type="PROSITE" id="PS50839"/>
    </source>
</evidence>
<dbReference type="GO" id="GO:0000155">
    <property type="term" value="F:phosphorelay sensor kinase activity"/>
    <property type="evidence" value="ECO:0007669"/>
    <property type="project" value="InterPro"/>
</dbReference>
<dbReference type="SUPFAM" id="SSF47384">
    <property type="entry name" value="Homodimeric domain of signal transducing histidine kinase"/>
    <property type="match status" value="1"/>
</dbReference>
<dbReference type="InterPro" id="IPR050351">
    <property type="entry name" value="BphY/WalK/GraS-like"/>
</dbReference>